<feature type="binding site" evidence="6">
    <location>
        <position position="51"/>
    </location>
    <ligand>
        <name>ATP</name>
        <dbReference type="ChEBI" id="CHEBI:30616"/>
    </ligand>
</feature>
<dbReference type="SUPFAM" id="SSF56112">
    <property type="entry name" value="Protein kinase-like (PK-like)"/>
    <property type="match status" value="1"/>
</dbReference>
<evidence type="ECO:0000256" key="5">
    <source>
        <dbReference type="ARBA" id="ARBA00022840"/>
    </source>
</evidence>
<dbReference type="PROSITE" id="PS00108">
    <property type="entry name" value="PROTEIN_KINASE_ST"/>
    <property type="match status" value="1"/>
</dbReference>
<feature type="domain" description="Protein kinase" evidence="9">
    <location>
        <begin position="22"/>
        <end position="283"/>
    </location>
</feature>
<dbReference type="Gene3D" id="3.30.200.20">
    <property type="entry name" value="Phosphorylase Kinase, domain 1"/>
    <property type="match status" value="1"/>
</dbReference>
<keyword evidence="4" id="KW-0418">Kinase</keyword>
<feature type="compositionally biased region" description="Polar residues" evidence="8">
    <location>
        <begin position="387"/>
        <end position="412"/>
    </location>
</feature>
<dbReference type="GO" id="GO:0007186">
    <property type="term" value="P:G protein-coupled receptor signaling pathway"/>
    <property type="evidence" value="ECO:0007669"/>
    <property type="project" value="TreeGrafter"/>
</dbReference>
<accession>A0AAW0FD80</accession>
<dbReference type="InterPro" id="IPR000961">
    <property type="entry name" value="AGC-kinase_C"/>
</dbReference>
<comment type="caution">
    <text evidence="11">The sequence shown here is derived from an EMBL/GenBank/DDBJ whole genome shotgun (WGS) entry which is preliminary data.</text>
</comment>
<dbReference type="PROSITE" id="PS51285">
    <property type="entry name" value="AGC_KINASE_CTER"/>
    <property type="match status" value="1"/>
</dbReference>
<comment type="similarity">
    <text evidence="7">Belongs to the protein kinase superfamily.</text>
</comment>
<dbReference type="InterPro" id="IPR000719">
    <property type="entry name" value="Prot_kinase_dom"/>
</dbReference>
<evidence type="ECO:0000256" key="2">
    <source>
        <dbReference type="ARBA" id="ARBA00022679"/>
    </source>
</evidence>
<dbReference type="GO" id="GO:0005524">
    <property type="term" value="F:ATP binding"/>
    <property type="evidence" value="ECO:0007669"/>
    <property type="project" value="UniProtKB-UniRule"/>
</dbReference>
<dbReference type="InterPro" id="IPR017441">
    <property type="entry name" value="Protein_kinase_ATP_BS"/>
</dbReference>
<name>A0AAW0FD80_9APHY</name>
<dbReference type="Proteomes" id="UP001385951">
    <property type="component" value="Unassembled WGS sequence"/>
</dbReference>
<reference evidence="11 12" key="1">
    <citation type="submission" date="2022-09" db="EMBL/GenBank/DDBJ databases">
        <authorList>
            <person name="Palmer J.M."/>
        </authorList>
    </citation>
    <scope>NUCLEOTIDE SEQUENCE [LARGE SCALE GENOMIC DNA]</scope>
    <source>
        <strain evidence="11 12">DSM 7382</strain>
    </source>
</reference>
<dbReference type="Gene3D" id="1.10.510.10">
    <property type="entry name" value="Transferase(Phosphotransferase) domain 1"/>
    <property type="match status" value="1"/>
</dbReference>
<keyword evidence="2" id="KW-0808">Transferase</keyword>
<evidence type="ECO:0000256" key="6">
    <source>
        <dbReference type="PROSITE-ProRule" id="PRU10141"/>
    </source>
</evidence>
<feature type="compositionally biased region" description="Basic and acidic residues" evidence="8">
    <location>
        <begin position="414"/>
        <end position="423"/>
    </location>
</feature>
<evidence type="ECO:0000256" key="3">
    <source>
        <dbReference type="ARBA" id="ARBA00022741"/>
    </source>
</evidence>
<proteinExistence type="inferred from homology"/>
<evidence type="ECO:0000259" key="10">
    <source>
        <dbReference type="PROSITE" id="PS51285"/>
    </source>
</evidence>
<sequence length="438" mass="50323">MGAVCCRPQPIDFDGDVNLFHFVLLRCVGKGAFGKVRVVQHKQGRELYALKYINKAKCVKMKAVANIIQERRLLEEIDHPFVVNMRYAFQDDENCFFVLDLMLGGDLRFHLERMGSMGEDTVRFYMAELSSALGFLHEKRIIHRDLKPDNILLDERGHAHITDFNIAVHYTERRLLTGVAGSMAYMAPEILAKRGYTYTIDWWSLGVCAYELIFGRRPFRGKTNSDLTHSICKDALRFPEDANSKCSKAGIQALKGFLERDTTKRLGCKPSEGFEEIQRHPWFQSIDWDALDRKELPPPFVPDSKKANFDASHELEELLLEDNPLKARQRKVQDISNLSAEMRQMEEQFTPYDFKKMQRRSYFPHTNQQIMTTMTATSSTSRPVTPATISNDLGPNDSTNGLAYNQKPSIDQVTPHHYDDTDGDVRMMEIHNEKGGRF</sequence>
<dbReference type="GO" id="GO:0004703">
    <property type="term" value="F:G protein-coupled receptor kinase activity"/>
    <property type="evidence" value="ECO:0007669"/>
    <property type="project" value="TreeGrafter"/>
</dbReference>
<dbReference type="SMART" id="SM00220">
    <property type="entry name" value="S_TKc"/>
    <property type="match status" value="1"/>
</dbReference>
<organism evidence="11 12">
    <name type="scientific">Cerrena zonata</name>
    <dbReference type="NCBI Taxonomy" id="2478898"/>
    <lineage>
        <taxon>Eukaryota</taxon>
        <taxon>Fungi</taxon>
        <taxon>Dikarya</taxon>
        <taxon>Basidiomycota</taxon>
        <taxon>Agaricomycotina</taxon>
        <taxon>Agaricomycetes</taxon>
        <taxon>Polyporales</taxon>
        <taxon>Cerrenaceae</taxon>
        <taxon>Cerrena</taxon>
    </lineage>
</organism>
<dbReference type="CDD" id="cd05578">
    <property type="entry name" value="STKc_Yank1"/>
    <property type="match status" value="1"/>
</dbReference>
<dbReference type="Pfam" id="PF00069">
    <property type="entry name" value="Pkinase"/>
    <property type="match status" value="1"/>
</dbReference>
<dbReference type="GO" id="GO:0001664">
    <property type="term" value="F:G protein-coupled receptor binding"/>
    <property type="evidence" value="ECO:0007669"/>
    <property type="project" value="TreeGrafter"/>
</dbReference>
<keyword evidence="5 6" id="KW-0067">ATP-binding</keyword>
<dbReference type="FunFam" id="1.10.510.10:FF:000639">
    <property type="entry name" value="Related to serine/threonine protein kinase"/>
    <property type="match status" value="1"/>
</dbReference>
<feature type="region of interest" description="Disordered" evidence="8">
    <location>
        <begin position="375"/>
        <end position="423"/>
    </location>
</feature>
<dbReference type="InterPro" id="IPR011009">
    <property type="entry name" value="Kinase-like_dom_sf"/>
</dbReference>
<evidence type="ECO:0000256" key="8">
    <source>
        <dbReference type="SAM" id="MobiDB-lite"/>
    </source>
</evidence>
<dbReference type="PANTHER" id="PTHR24355:SF30">
    <property type="entry name" value="SERINE_THREONINE-PROTEIN KINASE 32B ISOFORM X1"/>
    <property type="match status" value="1"/>
</dbReference>
<feature type="domain" description="AGC-kinase C-terminal" evidence="10">
    <location>
        <begin position="284"/>
        <end position="364"/>
    </location>
</feature>
<dbReference type="GO" id="GO:0009966">
    <property type="term" value="P:regulation of signal transduction"/>
    <property type="evidence" value="ECO:0007669"/>
    <property type="project" value="TreeGrafter"/>
</dbReference>
<dbReference type="InterPro" id="IPR008271">
    <property type="entry name" value="Ser/Thr_kinase_AS"/>
</dbReference>
<dbReference type="FunFam" id="3.30.200.20:FF:000354">
    <property type="entry name" value="AGC/YANK protein kinase"/>
    <property type="match status" value="1"/>
</dbReference>
<evidence type="ECO:0000256" key="4">
    <source>
        <dbReference type="ARBA" id="ARBA00022777"/>
    </source>
</evidence>
<evidence type="ECO:0000259" key="9">
    <source>
        <dbReference type="PROSITE" id="PS50011"/>
    </source>
</evidence>
<dbReference type="PROSITE" id="PS50011">
    <property type="entry name" value="PROTEIN_KINASE_DOM"/>
    <property type="match status" value="1"/>
</dbReference>
<evidence type="ECO:0000313" key="12">
    <source>
        <dbReference type="Proteomes" id="UP001385951"/>
    </source>
</evidence>
<keyword evidence="12" id="KW-1185">Reference proteome</keyword>
<protein>
    <recommendedName>
        <fullName evidence="13">Kinase-like protein</fullName>
    </recommendedName>
</protein>
<keyword evidence="1 7" id="KW-0723">Serine/threonine-protein kinase</keyword>
<dbReference type="PANTHER" id="PTHR24355">
    <property type="entry name" value="G PROTEIN-COUPLED RECEPTOR KINASE/RIBOSOMAL PROTEIN S6 KINASE"/>
    <property type="match status" value="1"/>
</dbReference>
<dbReference type="AlphaFoldDB" id="A0AAW0FD80"/>
<evidence type="ECO:0000256" key="1">
    <source>
        <dbReference type="ARBA" id="ARBA00022527"/>
    </source>
</evidence>
<gene>
    <name evidence="11" type="ORF">QCA50_017524</name>
</gene>
<evidence type="ECO:0000256" key="7">
    <source>
        <dbReference type="RuleBase" id="RU000304"/>
    </source>
</evidence>
<evidence type="ECO:0008006" key="13">
    <source>
        <dbReference type="Google" id="ProtNLM"/>
    </source>
</evidence>
<dbReference type="EMBL" id="JASBNA010000059">
    <property type="protein sequence ID" value="KAK7679470.1"/>
    <property type="molecule type" value="Genomic_DNA"/>
</dbReference>
<dbReference type="PROSITE" id="PS00107">
    <property type="entry name" value="PROTEIN_KINASE_ATP"/>
    <property type="match status" value="1"/>
</dbReference>
<evidence type="ECO:0000313" key="11">
    <source>
        <dbReference type="EMBL" id="KAK7679470.1"/>
    </source>
</evidence>
<keyword evidence="3 6" id="KW-0547">Nucleotide-binding</keyword>